<dbReference type="CDD" id="cd00038">
    <property type="entry name" value="CAP_ED"/>
    <property type="match status" value="1"/>
</dbReference>
<evidence type="ECO:0000259" key="5">
    <source>
        <dbReference type="PROSITE" id="PS51063"/>
    </source>
</evidence>
<dbReference type="PROSITE" id="PS50042">
    <property type="entry name" value="CNMP_BINDING_3"/>
    <property type="match status" value="1"/>
</dbReference>
<name>A0A6B2R5T5_9BURK</name>
<dbReference type="SUPFAM" id="SSF46785">
    <property type="entry name" value="Winged helix' DNA-binding domain"/>
    <property type="match status" value="1"/>
</dbReference>
<dbReference type="InterPro" id="IPR018490">
    <property type="entry name" value="cNMP-bd_dom_sf"/>
</dbReference>
<dbReference type="EMBL" id="JAAGRN010000012">
    <property type="protein sequence ID" value="NDY84397.1"/>
    <property type="molecule type" value="Genomic_DNA"/>
</dbReference>
<dbReference type="InterPro" id="IPR000595">
    <property type="entry name" value="cNMP-bd_dom"/>
</dbReference>
<feature type="domain" description="Cyclic nucleotide-binding" evidence="4">
    <location>
        <begin position="1"/>
        <end position="94"/>
    </location>
</feature>
<evidence type="ECO:0000256" key="3">
    <source>
        <dbReference type="ARBA" id="ARBA00023163"/>
    </source>
</evidence>
<organism evidence="6">
    <name type="scientific">Sheuella amnicola</name>
    <dbReference type="NCBI Taxonomy" id="2707330"/>
    <lineage>
        <taxon>Bacteria</taxon>
        <taxon>Pseudomonadati</taxon>
        <taxon>Pseudomonadota</taxon>
        <taxon>Betaproteobacteria</taxon>
        <taxon>Burkholderiales</taxon>
        <taxon>Alcaligenaceae</taxon>
        <taxon>Sheuella</taxon>
    </lineage>
</organism>
<dbReference type="InterPro" id="IPR036390">
    <property type="entry name" value="WH_DNA-bd_sf"/>
</dbReference>
<keyword evidence="2" id="KW-0238">DNA-binding</keyword>
<dbReference type="GO" id="GO:0003700">
    <property type="term" value="F:DNA-binding transcription factor activity"/>
    <property type="evidence" value="ECO:0007669"/>
    <property type="project" value="TreeGrafter"/>
</dbReference>
<sequence>MIFRRGDLARGLYVVVIGEVKISIPSQQREKVIEFIGPGQAFGEAVMFLDHPYLINAQALSDCLLMWLDKRDIKLAIEHDAKFSMHLLEGLSRRFETLLNDIEVVNLHTAIERVTGYLLSLSNEGEGLMHLPNKKMIASKLGLTPETFSRALGQLAQSGFISVHGSKIQILRESRGQQHKSPLEPGSRDRASSGYFASVF</sequence>
<dbReference type="CDD" id="cd00092">
    <property type="entry name" value="HTH_CRP"/>
    <property type="match status" value="1"/>
</dbReference>
<keyword evidence="1" id="KW-0805">Transcription regulation</keyword>
<dbReference type="InterPro" id="IPR012318">
    <property type="entry name" value="HTH_CRP"/>
</dbReference>
<accession>A0A6B2R5T5</accession>
<reference evidence="6" key="1">
    <citation type="submission" date="2020-02" db="EMBL/GenBank/DDBJ databases">
        <authorList>
            <person name="Chen W.-M."/>
        </authorList>
    </citation>
    <scope>NUCLEOTIDE SEQUENCE</scope>
    <source>
        <strain evidence="6">NBD-18</strain>
    </source>
</reference>
<dbReference type="Gene3D" id="2.60.120.10">
    <property type="entry name" value="Jelly Rolls"/>
    <property type="match status" value="1"/>
</dbReference>
<evidence type="ECO:0000313" key="6">
    <source>
        <dbReference type="EMBL" id="NDY84397.1"/>
    </source>
</evidence>
<dbReference type="Gene3D" id="1.10.10.10">
    <property type="entry name" value="Winged helix-like DNA-binding domain superfamily/Winged helix DNA-binding domain"/>
    <property type="match status" value="1"/>
</dbReference>
<keyword evidence="3" id="KW-0804">Transcription</keyword>
<dbReference type="AlphaFoldDB" id="A0A6B2R5T5"/>
<dbReference type="SMART" id="SM00419">
    <property type="entry name" value="HTH_CRP"/>
    <property type="match status" value="1"/>
</dbReference>
<dbReference type="GO" id="GO:0005829">
    <property type="term" value="C:cytosol"/>
    <property type="evidence" value="ECO:0007669"/>
    <property type="project" value="TreeGrafter"/>
</dbReference>
<gene>
    <name evidence="6" type="ORF">G3I67_14280</name>
</gene>
<dbReference type="SUPFAM" id="SSF51206">
    <property type="entry name" value="cAMP-binding domain-like"/>
    <property type="match status" value="1"/>
</dbReference>
<evidence type="ECO:0000259" key="4">
    <source>
        <dbReference type="PROSITE" id="PS50042"/>
    </source>
</evidence>
<dbReference type="PROSITE" id="PS51063">
    <property type="entry name" value="HTH_CRP_2"/>
    <property type="match status" value="1"/>
</dbReference>
<dbReference type="InterPro" id="IPR014710">
    <property type="entry name" value="RmlC-like_jellyroll"/>
</dbReference>
<dbReference type="InterPro" id="IPR036388">
    <property type="entry name" value="WH-like_DNA-bd_sf"/>
</dbReference>
<feature type="domain" description="HTH crp-type" evidence="5">
    <location>
        <begin position="108"/>
        <end position="174"/>
    </location>
</feature>
<dbReference type="PANTHER" id="PTHR24567">
    <property type="entry name" value="CRP FAMILY TRANSCRIPTIONAL REGULATORY PROTEIN"/>
    <property type="match status" value="1"/>
</dbReference>
<evidence type="ECO:0000256" key="1">
    <source>
        <dbReference type="ARBA" id="ARBA00023015"/>
    </source>
</evidence>
<comment type="caution">
    <text evidence="6">The sequence shown here is derived from an EMBL/GenBank/DDBJ whole genome shotgun (WGS) entry which is preliminary data.</text>
</comment>
<dbReference type="Pfam" id="PF00027">
    <property type="entry name" value="cNMP_binding"/>
    <property type="match status" value="1"/>
</dbReference>
<dbReference type="InterPro" id="IPR050397">
    <property type="entry name" value="Env_Response_Regulators"/>
</dbReference>
<dbReference type="PANTHER" id="PTHR24567:SF74">
    <property type="entry name" value="HTH-TYPE TRANSCRIPTIONAL REGULATOR ARCR"/>
    <property type="match status" value="1"/>
</dbReference>
<dbReference type="Pfam" id="PF13545">
    <property type="entry name" value="HTH_Crp_2"/>
    <property type="match status" value="1"/>
</dbReference>
<protein>
    <submittedName>
        <fullName evidence="6">Crp/Fnr family transcriptional regulator</fullName>
    </submittedName>
</protein>
<proteinExistence type="predicted"/>
<evidence type="ECO:0000256" key="2">
    <source>
        <dbReference type="ARBA" id="ARBA00023125"/>
    </source>
</evidence>
<dbReference type="GO" id="GO:0003677">
    <property type="term" value="F:DNA binding"/>
    <property type="evidence" value="ECO:0007669"/>
    <property type="project" value="UniProtKB-KW"/>
</dbReference>